<accession>A0A2G8RAC8</accession>
<comment type="caution">
    <text evidence="1">The sequence shown here is derived from an EMBL/GenBank/DDBJ whole genome shotgun (WGS) entry which is preliminary data.</text>
</comment>
<protein>
    <submittedName>
        <fullName evidence="1">Uncharacterized protein</fullName>
    </submittedName>
</protein>
<dbReference type="EMBL" id="AWWI01000141">
    <property type="protein sequence ID" value="PIL18088.1"/>
    <property type="molecule type" value="Genomic_DNA"/>
</dbReference>
<reference evidence="1 2" key="1">
    <citation type="submission" date="2013-09" db="EMBL/GenBank/DDBJ databases">
        <title>Genome sequencing of Phaeobacter antarcticus sp. nov. SM1211.</title>
        <authorList>
            <person name="Zhang X.-Y."/>
            <person name="Liu C."/>
            <person name="Chen X.-L."/>
            <person name="Xie B.-B."/>
            <person name="Qin Q.-L."/>
            <person name="Rong J.-C."/>
            <person name="Zhang Y.-Z."/>
        </authorList>
    </citation>
    <scope>NUCLEOTIDE SEQUENCE [LARGE SCALE GENOMIC DNA]</scope>
    <source>
        <strain evidence="1 2">SM1211</strain>
    </source>
</reference>
<gene>
    <name evidence="1" type="ORF">P775_21950</name>
</gene>
<sequence>MTGSLPFFTNRRKADRKLARDCATDDEAARLDPYDLVDARARIGMQNLIYRGAKAVRVGEKTGDIAKQDPFVREIHNDPFVREIHNGADVVLDRIHGGGRGV</sequence>
<name>A0A2G8RAC8_9RHOB</name>
<proteinExistence type="predicted"/>
<dbReference type="AlphaFoldDB" id="A0A2G8RAC8"/>
<organism evidence="1 2">
    <name type="scientific">Puniceibacterium antarcticum</name>
    <dbReference type="NCBI Taxonomy" id="1206336"/>
    <lineage>
        <taxon>Bacteria</taxon>
        <taxon>Pseudomonadati</taxon>
        <taxon>Pseudomonadota</taxon>
        <taxon>Alphaproteobacteria</taxon>
        <taxon>Rhodobacterales</taxon>
        <taxon>Paracoccaceae</taxon>
        <taxon>Puniceibacterium</taxon>
    </lineage>
</organism>
<keyword evidence="2" id="KW-1185">Reference proteome</keyword>
<dbReference type="Proteomes" id="UP000231259">
    <property type="component" value="Unassembled WGS sequence"/>
</dbReference>
<evidence type="ECO:0000313" key="1">
    <source>
        <dbReference type="EMBL" id="PIL18088.1"/>
    </source>
</evidence>
<evidence type="ECO:0000313" key="2">
    <source>
        <dbReference type="Proteomes" id="UP000231259"/>
    </source>
</evidence>